<comment type="function">
    <text evidence="6">Catalyzes the dehydration of the S-form of NAD(P)HX at the expense of ADP, which is converted to AMP. Together with NAD(P)HX epimerase, which catalyzes the epimerization of the S- and R-forms, the enzyme allows the repair of both epimers of NAD(P)HX, a damaged form of NAD(P)H that is a result of enzymatic or heat-dependent hydration.</text>
</comment>
<feature type="binding site" evidence="6">
    <location>
        <position position="236"/>
    </location>
    <ligand>
        <name>AMP</name>
        <dbReference type="ChEBI" id="CHEBI:456215"/>
    </ligand>
</feature>
<comment type="catalytic activity">
    <reaction evidence="6">
        <text>(6S)-NADHX + ADP = AMP + phosphate + NADH + H(+)</text>
        <dbReference type="Rhea" id="RHEA:32223"/>
        <dbReference type="ChEBI" id="CHEBI:15378"/>
        <dbReference type="ChEBI" id="CHEBI:43474"/>
        <dbReference type="ChEBI" id="CHEBI:57945"/>
        <dbReference type="ChEBI" id="CHEBI:64074"/>
        <dbReference type="ChEBI" id="CHEBI:456215"/>
        <dbReference type="ChEBI" id="CHEBI:456216"/>
        <dbReference type="EC" id="4.2.1.136"/>
    </reaction>
</comment>
<dbReference type="EC" id="4.2.1.136" evidence="6"/>
<comment type="cofactor">
    <cofactor evidence="6">
        <name>Mg(2+)</name>
        <dbReference type="ChEBI" id="CHEBI:18420"/>
    </cofactor>
</comment>
<dbReference type="GO" id="GO:0052855">
    <property type="term" value="F:ADP-dependent NAD(P)H-hydrate dehydratase activity"/>
    <property type="evidence" value="ECO:0007669"/>
    <property type="project" value="UniProtKB-UniRule"/>
</dbReference>
<feature type="domain" description="YjeF C-terminal" evidence="7">
    <location>
        <begin position="6"/>
        <end position="296"/>
    </location>
</feature>
<evidence type="ECO:0000256" key="6">
    <source>
        <dbReference type="HAMAP-Rule" id="MF_01965"/>
    </source>
</evidence>
<keyword evidence="2 6" id="KW-0067">ATP-binding</keyword>
<keyword evidence="3 6" id="KW-0521">NADP</keyword>
<dbReference type="InterPro" id="IPR000631">
    <property type="entry name" value="CARKD"/>
</dbReference>
<feature type="binding site" evidence="6">
    <location>
        <position position="237"/>
    </location>
    <ligand>
        <name>(6S)-NADPHX</name>
        <dbReference type="ChEBI" id="CHEBI:64076"/>
    </ligand>
</feature>
<dbReference type="GO" id="GO:0046496">
    <property type="term" value="P:nicotinamide nucleotide metabolic process"/>
    <property type="evidence" value="ECO:0007669"/>
    <property type="project" value="UniProtKB-UniRule"/>
</dbReference>
<dbReference type="NCBIfam" id="TIGR00196">
    <property type="entry name" value="yjeF_cterm"/>
    <property type="match status" value="1"/>
</dbReference>
<dbReference type="Pfam" id="PF01256">
    <property type="entry name" value="Carb_kinase"/>
    <property type="match status" value="1"/>
</dbReference>
<name>A0A291T869_9FIRM</name>
<dbReference type="HAMAP" id="MF_01965">
    <property type="entry name" value="NADHX_dehydratase"/>
    <property type="match status" value="1"/>
</dbReference>
<feature type="binding site" evidence="6">
    <location>
        <position position="170"/>
    </location>
    <ligand>
        <name>(6S)-NADPHX</name>
        <dbReference type="ChEBI" id="CHEBI:64076"/>
    </ligand>
</feature>
<dbReference type="GO" id="GO:0110051">
    <property type="term" value="P:metabolite repair"/>
    <property type="evidence" value="ECO:0007669"/>
    <property type="project" value="TreeGrafter"/>
</dbReference>
<dbReference type="InterPro" id="IPR029056">
    <property type="entry name" value="Ribokinase-like"/>
</dbReference>
<evidence type="ECO:0000256" key="2">
    <source>
        <dbReference type="ARBA" id="ARBA00022840"/>
    </source>
</evidence>
<evidence type="ECO:0000313" key="8">
    <source>
        <dbReference type="EMBL" id="ATL89334.1"/>
    </source>
</evidence>
<dbReference type="Proteomes" id="UP000223709">
    <property type="component" value="Chromosome"/>
</dbReference>
<evidence type="ECO:0000259" key="7">
    <source>
        <dbReference type="PROSITE" id="PS51383"/>
    </source>
</evidence>
<evidence type="ECO:0000256" key="3">
    <source>
        <dbReference type="ARBA" id="ARBA00022857"/>
    </source>
</evidence>
<evidence type="ECO:0000256" key="4">
    <source>
        <dbReference type="ARBA" id="ARBA00023027"/>
    </source>
</evidence>
<comment type="similarity">
    <text evidence="6">Belongs to the NnrD/CARKD family.</text>
</comment>
<dbReference type="GO" id="GO:0005524">
    <property type="term" value="F:ATP binding"/>
    <property type="evidence" value="ECO:0007669"/>
    <property type="project" value="UniProtKB-KW"/>
</dbReference>
<dbReference type="PROSITE" id="PS51383">
    <property type="entry name" value="YJEF_C_3"/>
    <property type="match status" value="1"/>
</dbReference>
<keyword evidence="5 6" id="KW-0456">Lyase</keyword>
<proteinExistence type="inferred from homology"/>
<accession>A0A291T869</accession>
<evidence type="ECO:0000256" key="1">
    <source>
        <dbReference type="ARBA" id="ARBA00022741"/>
    </source>
</evidence>
<dbReference type="EMBL" id="CP023819">
    <property type="protein sequence ID" value="ATL89334.1"/>
    <property type="molecule type" value="Genomic_DNA"/>
</dbReference>
<feature type="binding site" evidence="6">
    <location>
        <position position="41"/>
    </location>
    <ligand>
        <name>(6S)-NADPHX</name>
        <dbReference type="ChEBI" id="CHEBI:64076"/>
    </ligand>
</feature>
<dbReference type="GO" id="GO:0052856">
    <property type="term" value="F:NAD(P)HX epimerase activity"/>
    <property type="evidence" value="ECO:0007669"/>
    <property type="project" value="TreeGrafter"/>
</dbReference>
<comment type="subunit">
    <text evidence="6">Homotetramer.</text>
</comment>
<dbReference type="PANTHER" id="PTHR12592:SF0">
    <property type="entry name" value="ATP-DEPENDENT (S)-NAD(P)H-HYDRATE DEHYDRATASE"/>
    <property type="match status" value="1"/>
</dbReference>
<keyword evidence="1 6" id="KW-0547">Nucleotide-binding</keyword>
<keyword evidence="4 6" id="KW-0520">NAD</keyword>
<evidence type="ECO:0000256" key="5">
    <source>
        <dbReference type="ARBA" id="ARBA00023239"/>
    </source>
</evidence>
<reference evidence="8 9" key="1">
    <citation type="submission" date="2017-10" db="EMBL/GenBank/DDBJ databases">
        <title>Complete Genome Sequence of Faecalibacterium prausnitzii isolated from the gut of healthy adult Indian.</title>
        <authorList>
            <person name="Bag S."/>
            <person name="Ghosh T.S."/>
            <person name="Das B."/>
        </authorList>
    </citation>
    <scope>NUCLEOTIDE SEQUENCE [LARGE SCALE GENOMIC DNA]</scope>
    <source>
        <strain evidence="8 9">Indica</strain>
    </source>
</reference>
<dbReference type="Gene3D" id="3.40.1190.20">
    <property type="match status" value="1"/>
</dbReference>
<feature type="binding site" evidence="6">
    <location>
        <begin position="207"/>
        <end position="211"/>
    </location>
    <ligand>
        <name>AMP</name>
        <dbReference type="ChEBI" id="CHEBI:456215"/>
    </ligand>
</feature>
<evidence type="ECO:0000313" key="9">
    <source>
        <dbReference type="Proteomes" id="UP000223709"/>
    </source>
</evidence>
<comment type="catalytic activity">
    <reaction evidence="6">
        <text>(6S)-NADPHX + ADP = AMP + phosphate + NADPH + H(+)</text>
        <dbReference type="Rhea" id="RHEA:32235"/>
        <dbReference type="ChEBI" id="CHEBI:15378"/>
        <dbReference type="ChEBI" id="CHEBI:43474"/>
        <dbReference type="ChEBI" id="CHEBI:57783"/>
        <dbReference type="ChEBI" id="CHEBI:64076"/>
        <dbReference type="ChEBI" id="CHEBI:456215"/>
        <dbReference type="ChEBI" id="CHEBI:456216"/>
        <dbReference type="EC" id="4.2.1.136"/>
    </reaction>
</comment>
<dbReference type="PANTHER" id="PTHR12592">
    <property type="entry name" value="ATP-DEPENDENT (S)-NAD(P)H-HYDRATE DEHYDRATASE FAMILY MEMBER"/>
    <property type="match status" value="1"/>
</dbReference>
<dbReference type="CDD" id="cd01171">
    <property type="entry name" value="YXKO-related"/>
    <property type="match status" value="1"/>
</dbReference>
<organism evidence="8 9">
    <name type="scientific">Faecalibacterium prausnitzii</name>
    <dbReference type="NCBI Taxonomy" id="853"/>
    <lineage>
        <taxon>Bacteria</taxon>
        <taxon>Bacillati</taxon>
        <taxon>Bacillota</taxon>
        <taxon>Clostridia</taxon>
        <taxon>Eubacteriales</taxon>
        <taxon>Oscillospiraceae</taxon>
        <taxon>Faecalibacterium</taxon>
    </lineage>
</organism>
<sequence>MMFEITSDFVWQKIQPRPRDAHKGTFGSVLAVAGSASYRGAAALAVEGALRTGAGIVTLASVEPVLAAVAARLPECCLCPCEAGAEGGISPQNIERIRRQKASVLLAGPGLGYTAQSAARAAETRALVKTLLPGFSGSAVLDADGLNAAADLLQTEKMPHPQGELILTPHPGEMARLTGRSAAEINADREGMALRYAKAWNAVVVLKGAHTVIAGPDGRCAINPTGNPGLSRGGSGDVLAGMTSALLACGLPAFEAAVCAVYLHGAAADRAAALHGETGMLPHDLLDALGTLFAENRR</sequence>
<gene>
    <name evidence="6" type="primary">nnrD</name>
    <name evidence="8" type="ORF">CRH10_02920</name>
</gene>
<dbReference type="SUPFAM" id="SSF53613">
    <property type="entry name" value="Ribokinase-like"/>
    <property type="match status" value="1"/>
</dbReference>
<dbReference type="AlphaFoldDB" id="A0A291T869"/>
<feature type="binding site" evidence="6">
    <location>
        <position position="110"/>
    </location>
    <ligand>
        <name>(6S)-NADPHX</name>
        <dbReference type="ChEBI" id="CHEBI:64076"/>
    </ligand>
</feature>
<protein>
    <recommendedName>
        <fullName evidence="6">ADP-dependent (S)-NAD(P)H-hydrate dehydratase</fullName>
        <ecNumber evidence="6">4.2.1.136</ecNumber>
    </recommendedName>
    <alternativeName>
        <fullName evidence="6">ADP-dependent NAD(P)HX dehydratase</fullName>
    </alternativeName>
</protein>